<name>A0AA39L069_MICHY</name>
<dbReference type="GO" id="GO:0003677">
    <property type="term" value="F:DNA binding"/>
    <property type="evidence" value="ECO:0007669"/>
    <property type="project" value="InterPro"/>
</dbReference>
<evidence type="ECO:0000256" key="2">
    <source>
        <dbReference type="ARBA" id="ARBA00022771"/>
    </source>
</evidence>
<evidence type="ECO:0000313" key="6">
    <source>
        <dbReference type="Proteomes" id="UP001168972"/>
    </source>
</evidence>
<keyword evidence="3" id="KW-0862">Zinc</keyword>
<dbReference type="Pfam" id="PF02892">
    <property type="entry name" value="zf-BED"/>
    <property type="match status" value="1"/>
</dbReference>
<evidence type="ECO:0000313" key="5">
    <source>
        <dbReference type="EMBL" id="KAK0180383.1"/>
    </source>
</evidence>
<keyword evidence="1" id="KW-0479">Metal-binding</keyword>
<organism evidence="5 6">
    <name type="scientific">Microctonus hyperodae</name>
    <name type="common">Parasitoid wasp</name>
    <dbReference type="NCBI Taxonomy" id="165561"/>
    <lineage>
        <taxon>Eukaryota</taxon>
        <taxon>Metazoa</taxon>
        <taxon>Ecdysozoa</taxon>
        <taxon>Arthropoda</taxon>
        <taxon>Hexapoda</taxon>
        <taxon>Insecta</taxon>
        <taxon>Pterygota</taxon>
        <taxon>Neoptera</taxon>
        <taxon>Endopterygota</taxon>
        <taxon>Hymenoptera</taxon>
        <taxon>Apocrita</taxon>
        <taxon>Ichneumonoidea</taxon>
        <taxon>Braconidae</taxon>
        <taxon>Euphorinae</taxon>
        <taxon>Microctonus</taxon>
    </lineage>
</organism>
<reference evidence="5" key="2">
    <citation type="submission" date="2023-03" db="EMBL/GenBank/DDBJ databases">
        <authorList>
            <person name="Inwood S.N."/>
            <person name="Skelly J.G."/>
            <person name="Guhlin J."/>
            <person name="Harrop T.W.R."/>
            <person name="Goldson S.G."/>
            <person name="Dearden P.K."/>
        </authorList>
    </citation>
    <scope>NUCLEOTIDE SEQUENCE</scope>
    <source>
        <strain evidence="5">Lincoln</strain>
        <tissue evidence="5">Whole body</tissue>
    </source>
</reference>
<dbReference type="InterPro" id="IPR003656">
    <property type="entry name" value="Znf_BED"/>
</dbReference>
<dbReference type="Proteomes" id="UP001168972">
    <property type="component" value="Unassembled WGS sequence"/>
</dbReference>
<keyword evidence="2" id="KW-0863">Zinc-finger</keyword>
<proteinExistence type="predicted"/>
<dbReference type="AlphaFoldDB" id="A0AA39L069"/>
<protein>
    <recommendedName>
        <fullName evidence="4">BED-type domain-containing protein</fullName>
    </recommendedName>
</protein>
<evidence type="ECO:0000256" key="1">
    <source>
        <dbReference type="ARBA" id="ARBA00022723"/>
    </source>
</evidence>
<keyword evidence="6" id="KW-1185">Reference proteome</keyword>
<evidence type="ECO:0000256" key="3">
    <source>
        <dbReference type="ARBA" id="ARBA00022833"/>
    </source>
</evidence>
<evidence type="ECO:0000259" key="4">
    <source>
        <dbReference type="Pfam" id="PF02892"/>
    </source>
</evidence>
<accession>A0AA39L069</accession>
<feature type="domain" description="BED-type" evidence="4">
    <location>
        <begin position="105"/>
        <end position="134"/>
    </location>
</feature>
<dbReference type="GO" id="GO:0008270">
    <property type="term" value="F:zinc ion binding"/>
    <property type="evidence" value="ECO:0007669"/>
    <property type="project" value="UniProtKB-KW"/>
</dbReference>
<dbReference type="EMBL" id="JAQQBR010000003">
    <property type="protein sequence ID" value="KAK0180383.1"/>
    <property type="molecule type" value="Genomic_DNA"/>
</dbReference>
<comment type="caution">
    <text evidence="5">The sequence shown here is derived from an EMBL/GenBank/DDBJ whole genome shotgun (WGS) entry which is preliminary data.</text>
</comment>
<sequence length="276" mass="31558">MDNFSTSRYEGKIEAFDPCIIDEHGNGAAHDIVNQNNHENQIVHSDNHESNETVNKLQENHEASMQMTSPSPNSQQNLTLTPVRLPAILDGDFFSVIRVDNSNVTVKCTHCLKLLNGNLKSTGNFLSHIKRVHPFLIEKIKCKSNQRKPAIAYVDLSVDKYPEIIKTKRGYRKCYKTDENLMSNNDDSIDQSMNNWSDEPVFKKHKSSDHESHDMNKFSQNNSLLMEDEFDAIGRNVAVKLRNMRIDQRIVAEKLLNDVLFEGQLGTLHRDSNIHV</sequence>
<gene>
    <name evidence="5" type="ORF">PV327_006027</name>
</gene>
<reference evidence="5" key="1">
    <citation type="journal article" date="2023" name="bioRxiv">
        <title>Scaffold-level genome assemblies of two parasitoid biocontrol wasps reveal the parthenogenesis mechanism and an associated novel virus.</title>
        <authorList>
            <person name="Inwood S."/>
            <person name="Skelly J."/>
            <person name="Guhlin J."/>
            <person name="Harrop T."/>
            <person name="Goldson S."/>
            <person name="Dearden P."/>
        </authorList>
    </citation>
    <scope>NUCLEOTIDE SEQUENCE</scope>
    <source>
        <strain evidence="5">Lincoln</strain>
        <tissue evidence="5">Whole body</tissue>
    </source>
</reference>